<accession>A0A803TY59</accession>
<evidence type="ECO:0000256" key="1">
    <source>
        <dbReference type="SAM" id="MobiDB-lite"/>
    </source>
</evidence>
<keyword evidence="3" id="KW-1185">Reference proteome</keyword>
<proteinExistence type="predicted"/>
<reference evidence="2" key="3">
    <citation type="submission" date="2025-09" db="UniProtKB">
        <authorList>
            <consortium name="Ensembl"/>
        </authorList>
    </citation>
    <scope>IDENTIFICATION</scope>
</reference>
<dbReference type="InParanoid" id="A0A803TY59"/>
<feature type="region of interest" description="Disordered" evidence="1">
    <location>
        <begin position="55"/>
        <end position="105"/>
    </location>
</feature>
<sequence length="105" mass="11117">MLSSTLEEEEKCLGMPREASGGWEPGVGAALPQQDPNPATKMLLEAIMKNGSAAGSGVYCQTPANSSDQNKPNNIKDSSATAARENGKTYTKDQVESIKQCKKSL</sequence>
<evidence type="ECO:0000313" key="3">
    <source>
        <dbReference type="Proteomes" id="UP000001646"/>
    </source>
</evidence>
<organism evidence="2 3">
    <name type="scientific">Anolis carolinensis</name>
    <name type="common">Green anole</name>
    <name type="synonym">American chameleon</name>
    <dbReference type="NCBI Taxonomy" id="28377"/>
    <lineage>
        <taxon>Eukaryota</taxon>
        <taxon>Metazoa</taxon>
        <taxon>Chordata</taxon>
        <taxon>Craniata</taxon>
        <taxon>Vertebrata</taxon>
        <taxon>Euteleostomi</taxon>
        <taxon>Lepidosauria</taxon>
        <taxon>Squamata</taxon>
        <taxon>Bifurcata</taxon>
        <taxon>Unidentata</taxon>
        <taxon>Episquamata</taxon>
        <taxon>Toxicofera</taxon>
        <taxon>Iguania</taxon>
        <taxon>Dactyloidae</taxon>
        <taxon>Anolis</taxon>
    </lineage>
</organism>
<protein>
    <submittedName>
        <fullName evidence="2">Uncharacterized protein</fullName>
    </submittedName>
</protein>
<reference evidence="2" key="2">
    <citation type="submission" date="2025-08" db="UniProtKB">
        <authorList>
            <consortium name="Ensembl"/>
        </authorList>
    </citation>
    <scope>IDENTIFICATION</scope>
</reference>
<feature type="compositionally biased region" description="Polar residues" evidence="1">
    <location>
        <begin position="62"/>
        <end position="81"/>
    </location>
</feature>
<feature type="region of interest" description="Disordered" evidence="1">
    <location>
        <begin position="1"/>
        <end position="37"/>
    </location>
</feature>
<reference evidence="2 3" key="1">
    <citation type="submission" date="2009-12" db="EMBL/GenBank/DDBJ databases">
        <title>The Genome Sequence of Anolis carolinensis (Green Anole Lizard).</title>
        <authorList>
            <consortium name="The Genome Sequencing Platform"/>
            <person name="Di Palma F."/>
            <person name="Alfoldi J."/>
            <person name="Heiman D."/>
            <person name="Young S."/>
            <person name="Grabherr M."/>
            <person name="Johnson J."/>
            <person name="Lander E.S."/>
            <person name="Lindblad-Toh K."/>
        </authorList>
    </citation>
    <scope>NUCLEOTIDE SEQUENCE [LARGE SCALE GENOMIC DNA]</scope>
    <source>
        <strain evidence="2 3">JBL SC #1</strain>
    </source>
</reference>
<name>A0A803TY59_ANOCA</name>
<dbReference type="Proteomes" id="UP000001646">
    <property type="component" value="Chromosome 6"/>
</dbReference>
<feature type="compositionally biased region" description="Acidic residues" evidence="1">
    <location>
        <begin position="1"/>
        <end position="10"/>
    </location>
</feature>
<feature type="compositionally biased region" description="Basic and acidic residues" evidence="1">
    <location>
        <begin position="85"/>
        <end position="96"/>
    </location>
</feature>
<dbReference type="Ensembl" id="ENSACAT00000037364.1">
    <property type="protein sequence ID" value="ENSACAP00000040149.1"/>
    <property type="gene ID" value="ENSACAG00000043705.1"/>
</dbReference>
<evidence type="ECO:0000313" key="2">
    <source>
        <dbReference type="Ensembl" id="ENSACAP00000040149.1"/>
    </source>
</evidence>
<dbReference type="AlphaFoldDB" id="A0A803TY59"/>